<evidence type="ECO:0000256" key="5">
    <source>
        <dbReference type="ARBA" id="ARBA00022989"/>
    </source>
</evidence>
<dbReference type="HAMAP" id="MF_00454">
    <property type="entry name" value="FluC"/>
    <property type="match status" value="1"/>
</dbReference>
<keyword evidence="4 11" id="KW-0812">Transmembrane</keyword>
<comment type="function">
    <text evidence="11">Fluoride-specific ion channel. Important for reducing fluoride concentration in the cell, thus reducing its toxicity.</text>
</comment>
<accession>A0A7V2AYJ2</accession>
<evidence type="ECO:0000256" key="10">
    <source>
        <dbReference type="ARBA" id="ARBA00035585"/>
    </source>
</evidence>
<evidence type="ECO:0000256" key="4">
    <source>
        <dbReference type="ARBA" id="ARBA00022692"/>
    </source>
</evidence>
<keyword evidence="11" id="KW-0915">Sodium</keyword>
<evidence type="ECO:0000256" key="1">
    <source>
        <dbReference type="ARBA" id="ARBA00004651"/>
    </source>
</evidence>
<keyword evidence="7 11" id="KW-0472">Membrane</keyword>
<dbReference type="EMBL" id="DSGB01000001">
    <property type="protein sequence ID" value="HER95014.1"/>
    <property type="molecule type" value="Genomic_DNA"/>
</dbReference>
<keyword evidence="6 11" id="KW-0406">Ion transport</keyword>
<comment type="similarity">
    <text evidence="9 11">Belongs to the fluoride channel Fluc/FEX (TC 1.A.43) family.</text>
</comment>
<evidence type="ECO:0000256" key="7">
    <source>
        <dbReference type="ARBA" id="ARBA00023136"/>
    </source>
</evidence>
<dbReference type="Pfam" id="PF02537">
    <property type="entry name" value="CRCB"/>
    <property type="match status" value="1"/>
</dbReference>
<keyword evidence="11" id="KW-0479">Metal-binding</keyword>
<evidence type="ECO:0000256" key="9">
    <source>
        <dbReference type="ARBA" id="ARBA00035120"/>
    </source>
</evidence>
<dbReference type="InterPro" id="IPR003691">
    <property type="entry name" value="FluC"/>
</dbReference>
<keyword evidence="3" id="KW-0997">Cell inner membrane</keyword>
<evidence type="ECO:0000313" key="12">
    <source>
        <dbReference type="EMBL" id="HER95014.1"/>
    </source>
</evidence>
<dbReference type="GO" id="GO:0046872">
    <property type="term" value="F:metal ion binding"/>
    <property type="evidence" value="ECO:0007669"/>
    <property type="project" value="UniProtKB-KW"/>
</dbReference>
<feature type="transmembrane region" description="Helical" evidence="11">
    <location>
        <begin position="96"/>
        <end position="124"/>
    </location>
</feature>
<keyword evidence="2 11" id="KW-1003">Cell membrane</keyword>
<dbReference type="GO" id="GO:0062054">
    <property type="term" value="F:fluoride channel activity"/>
    <property type="evidence" value="ECO:0007669"/>
    <property type="project" value="UniProtKB-UniRule"/>
</dbReference>
<feature type="binding site" evidence="11">
    <location>
        <position position="74"/>
    </location>
    <ligand>
        <name>Na(+)</name>
        <dbReference type="ChEBI" id="CHEBI:29101"/>
        <note>structural</note>
    </ligand>
</feature>
<dbReference type="GO" id="GO:0140114">
    <property type="term" value="P:cellular detoxification of fluoride"/>
    <property type="evidence" value="ECO:0007669"/>
    <property type="project" value="UniProtKB-UniRule"/>
</dbReference>
<keyword evidence="11" id="KW-0813">Transport</keyword>
<comment type="subcellular location">
    <subcellularLocation>
        <location evidence="1 11">Cell membrane</location>
        <topology evidence="1 11">Multi-pass membrane protein</topology>
    </subcellularLocation>
</comment>
<feature type="binding site" evidence="11">
    <location>
        <position position="77"/>
    </location>
    <ligand>
        <name>Na(+)</name>
        <dbReference type="ChEBI" id="CHEBI:29101"/>
        <note>structural</note>
    </ligand>
</feature>
<sequence length="130" mass="13873">MTKLLLIALGGAVGALLRYGISGLVYQWLGPGFPWGTLVVNLTGCYGIGLLWAFSEVFIMPSYVSPLIFVGLFGAYTTFSTYGLETLNLLRDNQLLLGLLNLLGSSLLGLCCVALGFLTARLILHGGGWL</sequence>
<feature type="transmembrane region" description="Helical" evidence="11">
    <location>
        <begin position="66"/>
        <end position="84"/>
    </location>
</feature>
<reference evidence="12" key="1">
    <citation type="journal article" date="2020" name="mSystems">
        <title>Genome- and Community-Level Interaction Insights into Carbon Utilization and Element Cycling Functions of Hydrothermarchaeota in Hydrothermal Sediment.</title>
        <authorList>
            <person name="Zhou Z."/>
            <person name="Liu Y."/>
            <person name="Xu W."/>
            <person name="Pan J."/>
            <person name="Luo Z.H."/>
            <person name="Li M."/>
        </authorList>
    </citation>
    <scope>NUCLEOTIDE SEQUENCE [LARGE SCALE GENOMIC DNA]</scope>
    <source>
        <strain evidence="12">SpSt-143</strain>
    </source>
</reference>
<dbReference type="PANTHER" id="PTHR28259">
    <property type="entry name" value="FLUORIDE EXPORT PROTEIN 1-RELATED"/>
    <property type="match status" value="1"/>
</dbReference>
<dbReference type="GO" id="GO:0005886">
    <property type="term" value="C:plasma membrane"/>
    <property type="evidence" value="ECO:0007669"/>
    <property type="project" value="UniProtKB-SubCell"/>
</dbReference>
<organism evidence="12">
    <name type="scientific">Rhodothermus marinus</name>
    <name type="common">Rhodothermus obamensis</name>
    <dbReference type="NCBI Taxonomy" id="29549"/>
    <lineage>
        <taxon>Bacteria</taxon>
        <taxon>Pseudomonadati</taxon>
        <taxon>Rhodothermota</taxon>
        <taxon>Rhodothermia</taxon>
        <taxon>Rhodothermales</taxon>
        <taxon>Rhodothermaceae</taxon>
        <taxon>Rhodothermus</taxon>
    </lineage>
</organism>
<dbReference type="AlphaFoldDB" id="A0A7V2AYJ2"/>
<keyword evidence="8 11" id="KW-0407">Ion channel</keyword>
<comment type="catalytic activity">
    <reaction evidence="10">
        <text>fluoride(in) = fluoride(out)</text>
        <dbReference type="Rhea" id="RHEA:76159"/>
        <dbReference type="ChEBI" id="CHEBI:17051"/>
    </reaction>
    <physiologicalReaction direction="left-to-right" evidence="10">
        <dbReference type="Rhea" id="RHEA:76160"/>
    </physiologicalReaction>
</comment>
<evidence type="ECO:0000256" key="8">
    <source>
        <dbReference type="ARBA" id="ARBA00023303"/>
    </source>
</evidence>
<dbReference type="PANTHER" id="PTHR28259:SF1">
    <property type="entry name" value="FLUORIDE EXPORT PROTEIN 1-RELATED"/>
    <property type="match status" value="1"/>
</dbReference>
<evidence type="ECO:0000256" key="6">
    <source>
        <dbReference type="ARBA" id="ARBA00023065"/>
    </source>
</evidence>
<proteinExistence type="inferred from homology"/>
<dbReference type="NCBIfam" id="TIGR00494">
    <property type="entry name" value="crcB"/>
    <property type="match status" value="1"/>
</dbReference>
<gene>
    <name evidence="11 12" type="primary">crcB</name>
    <name evidence="11" type="synonym">fluC</name>
    <name evidence="12" type="ORF">ENO59_00615</name>
</gene>
<name>A0A7V2AYJ2_RHOMR</name>
<evidence type="ECO:0000256" key="11">
    <source>
        <dbReference type="HAMAP-Rule" id="MF_00454"/>
    </source>
</evidence>
<comment type="caution">
    <text evidence="12">The sequence shown here is derived from an EMBL/GenBank/DDBJ whole genome shotgun (WGS) entry which is preliminary data.</text>
</comment>
<feature type="transmembrane region" description="Helical" evidence="11">
    <location>
        <begin position="33"/>
        <end position="54"/>
    </location>
</feature>
<protein>
    <recommendedName>
        <fullName evidence="11">Fluoride-specific ion channel FluC</fullName>
    </recommendedName>
</protein>
<evidence type="ECO:0000256" key="3">
    <source>
        <dbReference type="ARBA" id="ARBA00022519"/>
    </source>
</evidence>
<evidence type="ECO:0000256" key="2">
    <source>
        <dbReference type="ARBA" id="ARBA00022475"/>
    </source>
</evidence>
<comment type="activity regulation">
    <text evidence="11">Na(+) is not transported, but it plays an essential structural role and its presence is essential for fluoride channel function.</text>
</comment>
<keyword evidence="5 11" id="KW-1133">Transmembrane helix</keyword>